<keyword evidence="11" id="KW-0418">Kinase</keyword>
<dbReference type="Gene3D" id="2.60.200.40">
    <property type="match status" value="1"/>
</dbReference>
<name>A0A9W6C9B7_9FIRM</name>
<accession>A0A9W6C9B7</accession>
<keyword evidence="8" id="KW-1208">Phospholipid metabolism</keyword>
<dbReference type="SMART" id="SM00046">
    <property type="entry name" value="DAGKc"/>
    <property type="match status" value="1"/>
</dbReference>
<evidence type="ECO:0000313" key="12">
    <source>
        <dbReference type="Proteomes" id="UP001145094"/>
    </source>
</evidence>
<feature type="domain" description="DAGKc" evidence="10">
    <location>
        <begin position="1"/>
        <end position="130"/>
    </location>
</feature>
<dbReference type="InterPro" id="IPR005218">
    <property type="entry name" value="Diacylglycerol/lipid_kinase"/>
</dbReference>
<dbReference type="InterPro" id="IPR017438">
    <property type="entry name" value="ATP-NAD_kinase_N"/>
</dbReference>
<evidence type="ECO:0000256" key="4">
    <source>
        <dbReference type="ARBA" id="ARBA00022723"/>
    </source>
</evidence>
<comment type="similarity">
    <text evidence="2">Belongs to the diacylglycerol/lipid kinase family.</text>
</comment>
<dbReference type="SUPFAM" id="SSF111331">
    <property type="entry name" value="NAD kinase/diacylglycerol kinase-like"/>
    <property type="match status" value="1"/>
</dbReference>
<keyword evidence="5" id="KW-0460">Magnesium</keyword>
<evidence type="ECO:0000259" key="10">
    <source>
        <dbReference type="PROSITE" id="PS50146"/>
    </source>
</evidence>
<feature type="compositionally biased region" description="Basic and acidic residues" evidence="9">
    <location>
        <begin position="316"/>
        <end position="327"/>
    </location>
</feature>
<dbReference type="GO" id="GO:0005886">
    <property type="term" value="C:plasma membrane"/>
    <property type="evidence" value="ECO:0007669"/>
    <property type="project" value="TreeGrafter"/>
</dbReference>
<reference evidence="11" key="2">
    <citation type="submission" date="2022-11" db="EMBL/GenBank/DDBJ databases">
        <title>Draft genome sequence of Sellimonas catena strain 18CBH55.</title>
        <authorList>
            <person name="Hisatomi A."/>
            <person name="Ohkuma M."/>
            <person name="Sakamoto M."/>
        </authorList>
    </citation>
    <scope>NUCLEOTIDE SEQUENCE</scope>
    <source>
        <strain evidence="11">18CBH55</strain>
    </source>
</reference>
<keyword evidence="11" id="KW-0808">Transferase</keyword>
<evidence type="ECO:0000256" key="7">
    <source>
        <dbReference type="ARBA" id="ARBA00023209"/>
    </source>
</evidence>
<dbReference type="InterPro" id="IPR050187">
    <property type="entry name" value="Lipid_Phosphate_FormReg"/>
</dbReference>
<sequence>MKKILFIYNPNAGKGLLKPKLSDIVDLFVKSGCEVVIYPTQSYHDAYKKVMKFKEDYDIVVCSGGDGTLDEVVTGMMKRGSRIPVGYIPTGTTNDFANSLHIPKDLLSAADAAVNGKPFHCDIGQFNDDYFVYVAAFGLFTDVSYQTKQEMKNMLGHLAYLLEGAKRLFDIPSYHVKVTYDETEIEDDFLFCSVTNSRSMGGFRNMFGREVEFDDGEFEATLIRSPKNLLELQSIVAALMSKEKNSTYIYNIKAKTITFESLEEIPWTLDGEFGGEFDRVRIKNRQQELCIMVPEEKAEELIHHPYEELSENNDENNEKKDLYISEK</sequence>
<evidence type="ECO:0000256" key="1">
    <source>
        <dbReference type="ARBA" id="ARBA00001946"/>
    </source>
</evidence>
<dbReference type="GO" id="GO:0005524">
    <property type="term" value="F:ATP binding"/>
    <property type="evidence" value="ECO:0007669"/>
    <property type="project" value="InterPro"/>
</dbReference>
<dbReference type="PANTHER" id="PTHR12358">
    <property type="entry name" value="SPHINGOSINE KINASE"/>
    <property type="match status" value="1"/>
</dbReference>
<dbReference type="RefSeq" id="WP_281844413.1">
    <property type="nucleotide sequence ID" value="NZ_BSCH01000003.1"/>
</dbReference>
<protein>
    <submittedName>
        <fullName evidence="11">Diacylglycerol kinase</fullName>
    </submittedName>
</protein>
<keyword evidence="7" id="KW-0594">Phospholipid biosynthesis</keyword>
<feature type="region of interest" description="Disordered" evidence="9">
    <location>
        <begin position="305"/>
        <end position="327"/>
    </location>
</feature>
<dbReference type="AlphaFoldDB" id="A0A9W6C9B7"/>
<keyword evidence="3" id="KW-0444">Lipid biosynthesis</keyword>
<evidence type="ECO:0000313" key="11">
    <source>
        <dbReference type="EMBL" id="GLG89116.1"/>
    </source>
</evidence>
<evidence type="ECO:0000256" key="3">
    <source>
        <dbReference type="ARBA" id="ARBA00022516"/>
    </source>
</evidence>
<reference evidence="11" key="3">
    <citation type="journal article" date="2023" name="Int. J. Syst. Evol. Microbiol.">
        <title>Sellimonas catena sp. nov., isolated from human faeces.</title>
        <authorList>
            <person name="Hisatomi A."/>
            <person name="Ohkuma M."/>
            <person name="Sakamoto M."/>
        </authorList>
    </citation>
    <scope>NUCLEOTIDE SEQUENCE</scope>
    <source>
        <strain evidence="11">18CBH55</strain>
    </source>
</reference>
<proteinExistence type="inferred from homology"/>
<dbReference type="PANTHER" id="PTHR12358:SF106">
    <property type="entry name" value="LIPID KINASE YEGS"/>
    <property type="match status" value="1"/>
</dbReference>
<dbReference type="Proteomes" id="UP001145094">
    <property type="component" value="Unassembled WGS sequence"/>
</dbReference>
<comment type="cofactor">
    <cofactor evidence="1">
        <name>Mg(2+)</name>
        <dbReference type="ChEBI" id="CHEBI:18420"/>
    </cofactor>
</comment>
<dbReference type="Pfam" id="PF00781">
    <property type="entry name" value="DAGK_cat"/>
    <property type="match status" value="1"/>
</dbReference>
<keyword evidence="4" id="KW-0479">Metal-binding</keyword>
<dbReference type="EMBL" id="BSCH01000003">
    <property type="protein sequence ID" value="GLG89116.1"/>
    <property type="molecule type" value="Genomic_DNA"/>
</dbReference>
<dbReference type="InterPro" id="IPR001206">
    <property type="entry name" value="Diacylglycerol_kinase_cat_dom"/>
</dbReference>
<evidence type="ECO:0000256" key="6">
    <source>
        <dbReference type="ARBA" id="ARBA00023098"/>
    </source>
</evidence>
<dbReference type="GO" id="GO:0046872">
    <property type="term" value="F:metal ion binding"/>
    <property type="evidence" value="ECO:0007669"/>
    <property type="project" value="UniProtKB-KW"/>
</dbReference>
<dbReference type="GO" id="GO:0004143">
    <property type="term" value="F:ATP-dependent diacylglycerol kinase activity"/>
    <property type="evidence" value="ECO:0007669"/>
    <property type="project" value="TreeGrafter"/>
</dbReference>
<dbReference type="Gene3D" id="3.40.50.10330">
    <property type="entry name" value="Probable inorganic polyphosphate/atp-NAD kinase, domain 1"/>
    <property type="match status" value="1"/>
</dbReference>
<gene>
    <name evidence="11" type="ORF">Selli2_05430</name>
</gene>
<evidence type="ECO:0000256" key="5">
    <source>
        <dbReference type="ARBA" id="ARBA00022842"/>
    </source>
</evidence>
<evidence type="ECO:0000256" key="8">
    <source>
        <dbReference type="ARBA" id="ARBA00023264"/>
    </source>
</evidence>
<keyword evidence="6" id="KW-0443">Lipid metabolism</keyword>
<reference evidence="11" key="1">
    <citation type="submission" date="2022-11" db="EMBL/GenBank/DDBJ databases">
        <title>Draft genome sequence of Sellimonas catena strain 18CBH55.</title>
        <authorList>
            <person name="Atsushi H."/>
            <person name="Moriya O."/>
            <person name="Mitsuo S."/>
        </authorList>
    </citation>
    <scope>NUCLEOTIDE SEQUENCE</scope>
    <source>
        <strain evidence="11">18CBH55</strain>
    </source>
</reference>
<evidence type="ECO:0000256" key="9">
    <source>
        <dbReference type="SAM" id="MobiDB-lite"/>
    </source>
</evidence>
<dbReference type="PROSITE" id="PS50146">
    <property type="entry name" value="DAGK"/>
    <property type="match status" value="1"/>
</dbReference>
<comment type="caution">
    <text evidence="11">The sequence shown here is derived from an EMBL/GenBank/DDBJ whole genome shotgun (WGS) entry which is preliminary data.</text>
</comment>
<dbReference type="InterPro" id="IPR016064">
    <property type="entry name" value="NAD/diacylglycerol_kinase_sf"/>
</dbReference>
<dbReference type="NCBIfam" id="TIGR00147">
    <property type="entry name" value="YegS/Rv2252/BmrU family lipid kinase"/>
    <property type="match status" value="1"/>
</dbReference>
<dbReference type="GO" id="GO:0008654">
    <property type="term" value="P:phospholipid biosynthetic process"/>
    <property type="evidence" value="ECO:0007669"/>
    <property type="project" value="UniProtKB-KW"/>
</dbReference>
<evidence type="ECO:0000256" key="2">
    <source>
        <dbReference type="ARBA" id="ARBA00005983"/>
    </source>
</evidence>
<organism evidence="11 12">
    <name type="scientific">Sellimonas catena</name>
    <dbReference type="NCBI Taxonomy" id="2994035"/>
    <lineage>
        <taxon>Bacteria</taxon>
        <taxon>Bacillati</taxon>
        <taxon>Bacillota</taxon>
        <taxon>Clostridia</taxon>
        <taxon>Lachnospirales</taxon>
        <taxon>Lachnospiraceae</taxon>
        <taxon>Sellimonas</taxon>
    </lineage>
</organism>